<feature type="domain" description="Response regulatory" evidence="8">
    <location>
        <begin position="4"/>
        <end position="121"/>
    </location>
</feature>
<evidence type="ECO:0000256" key="7">
    <source>
        <dbReference type="PROSITE-ProRule" id="PRU01091"/>
    </source>
</evidence>
<keyword evidence="11" id="KW-1185">Reference proteome</keyword>
<keyword evidence="2" id="KW-0902">Two-component regulatory system</keyword>
<dbReference type="Gene3D" id="3.40.50.2300">
    <property type="match status" value="1"/>
</dbReference>
<evidence type="ECO:0000256" key="2">
    <source>
        <dbReference type="ARBA" id="ARBA00023012"/>
    </source>
</evidence>
<dbReference type="SUPFAM" id="SSF52172">
    <property type="entry name" value="CheY-like"/>
    <property type="match status" value="1"/>
</dbReference>
<evidence type="ECO:0000313" key="10">
    <source>
        <dbReference type="EMBL" id="ABK44401.1"/>
    </source>
</evidence>
<dbReference type="GO" id="GO:0000156">
    <property type="term" value="F:phosphorelay response regulator activity"/>
    <property type="evidence" value="ECO:0007669"/>
    <property type="project" value="TreeGrafter"/>
</dbReference>
<evidence type="ECO:0000256" key="6">
    <source>
        <dbReference type="PROSITE-ProRule" id="PRU00169"/>
    </source>
</evidence>
<dbReference type="InterPro" id="IPR001867">
    <property type="entry name" value="OmpR/PhoB-type_DNA-bd"/>
</dbReference>
<dbReference type="RefSeq" id="WP_011713545.1">
    <property type="nucleotide sequence ID" value="NC_008576.1"/>
</dbReference>
<evidence type="ECO:0000313" key="11">
    <source>
        <dbReference type="Proteomes" id="UP000002586"/>
    </source>
</evidence>
<accession>A0L8V8</accession>
<organism evidence="10 11">
    <name type="scientific">Magnetococcus marinus (strain ATCC BAA-1437 / JCM 17883 / MC-1)</name>
    <dbReference type="NCBI Taxonomy" id="156889"/>
    <lineage>
        <taxon>Bacteria</taxon>
        <taxon>Pseudomonadati</taxon>
        <taxon>Pseudomonadota</taxon>
        <taxon>Magnetococcia</taxon>
        <taxon>Magnetococcales</taxon>
        <taxon>Magnetococcaceae</taxon>
        <taxon>Magnetococcus</taxon>
    </lineage>
</organism>
<dbReference type="InterPro" id="IPR016032">
    <property type="entry name" value="Sig_transdc_resp-reg_C-effctor"/>
</dbReference>
<evidence type="ECO:0000256" key="5">
    <source>
        <dbReference type="ARBA" id="ARBA00023163"/>
    </source>
</evidence>
<dbReference type="HOGENOM" id="CLU_000445_30_4_5"/>
<dbReference type="InterPro" id="IPR036388">
    <property type="entry name" value="WH-like_DNA-bd_sf"/>
</dbReference>
<dbReference type="InterPro" id="IPR011006">
    <property type="entry name" value="CheY-like_superfamily"/>
</dbReference>
<evidence type="ECO:0000256" key="1">
    <source>
        <dbReference type="ARBA" id="ARBA00022553"/>
    </source>
</evidence>
<dbReference type="PROSITE" id="PS51755">
    <property type="entry name" value="OMPR_PHOB"/>
    <property type="match status" value="1"/>
</dbReference>
<evidence type="ECO:0000259" key="9">
    <source>
        <dbReference type="PROSITE" id="PS51755"/>
    </source>
</evidence>
<dbReference type="GO" id="GO:0005829">
    <property type="term" value="C:cytosol"/>
    <property type="evidence" value="ECO:0007669"/>
    <property type="project" value="TreeGrafter"/>
</dbReference>
<reference evidence="11" key="1">
    <citation type="journal article" date="2009" name="Appl. Environ. Microbiol.">
        <title>Complete genome sequence of the chemolithoautotrophic marine magnetotactic coccus strain MC-1.</title>
        <authorList>
            <person name="Schubbe S."/>
            <person name="Williams T.J."/>
            <person name="Xie G."/>
            <person name="Kiss H.E."/>
            <person name="Brettin T.S."/>
            <person name="Martinez D."/>
            <person name="Ross C.A."/>
            <person name="Schuler D."/>
            <person name="Cox B.L."/>
            <person name="Nealson K.H."/>
            <person name="Bazylinski D.A."/>
        </authorList>
    </citation>
    <scope>NUCLEOTIDE SEQUENCE [LARGE SCALE GENOMIC DNA]</scope>
    <source>
        <strain evidence="11">ATCC BAA-1437 / JCM 17883 / MC-1</strain>
    </source>
</reference>
<dbReference type="GO" id="GO:0000976">
    <property type="term" value="F:transcription cis-regulatory region binding"/>
    <property type="evidence" value="ECO:0007669"/>
    <property type="project" value="TreeGrafter"/>
</dbReference>
<dbReference type="FunFam" id="3.40.50.2300:FF:000001">
    <property type="entry name" value="DNA-binding response regulator PhoB"/>
    <property type="match status" value="1"/>
</dbReference>
<dbReference type="KEGG" id="mgm:Mmc1_1893"/>
<dbReference type="InterPro" id="IPR039420">
    <property type="entry name" value="WalR-like"/>
</dbReference>
<name>A0L8V8_MAGMM</name>
<dbReference type="SMART" id="SM00448">
    <property type="entry name" value="REC"/>
    <property type="match status" value="1"/>
</dbReference>
<dbReference type="SMART" id="SM00862">
    <property type="entry name" value="Trans_reg_C"/>
    <property type="match status" value="1"/>
</dbReference>
<sequence>MSERILIVEDETDLLRTLEYNFTQAGFDTVTTTNGREAIRLVSQKPEPDLVVLDLMLPGISGYDVCKTLRDRESTRKIPIIMLTARGESLDQEMGFDAGADDYVTKPFSMRELLLRVKALMRRAQVVSLPSAAVEDLCFGPLTVDQTAHQVWVNGQEVQLTYMEFKLLVAFLENRGRLLTRDFLLDEVWGLSAAVQTRTIDTHVKRLRQKLSDAGQYIETLRGAGYRFLKELHHD</sequence>
<dbReference type="SUPFAM" id="SSF46894">
    <property type="entry name" value="C-terminal effector domain of the bipartite response regulators"/>
    <property type="match status" value="1"/>
</dbReference>
<keyword evidence="1 6" id="KW-0597">Phosphoprotein</keyword>
<dbReference type="AlphaFoldDB" id="A0L8V8"/>
<keyword evidence="5" id="KW-0804">Transcription</keyword>
<feature type="DNA-binding region" description="OmpR/PhoB-type" evidence="7">
    <location>
        <begin position="134"/>
        <end position="230"/>
    </location>
</feature>
<feature type="domain" description="OmpR/PhoB-type" evidence="9">
    <location>
        <begin position="134"/>
        <end position="230"/>
    </location>
</feature>
<evidence type="ECO:0000256" key="4">
    <source>
        <dbReference type="ARBA" id="ARBA00023125"/>
    </source>
</evidence>
<dbReference type="GO" id="GO:0032993">
    <property type="term" value="C:protein-DNA complex"/>
    <property type="evidence" value="ECO:0007669"/>
    <property type="project" value="TreeGrafter"/>
</dbReference>
<dbReference type="Gene3D" id="6.10.250.690">
    <property type="match status" value="1"/>
</dbReference>
<dbReference type="STRING" id="156889.Mmc1_1893"/>
<gene>
    <name evidence="10" type="ordered locus">Mmc1_1893</name>
</gene>
<dbReference type="OrthoDB" id="9802426at2"/>
<dbReference type="PANTHER" id="PTHR48111:SF21">
    <property type="entry name" value="DNA-BINDING DUAL MASTER TRANSCRIPTIONAL REGULATOR RPAA"/>
    <property type="match status" value="1"/>
</dbReference>
<keyword evidence="3" id="KW-0805">Transcription regulation</keyword>
<dbReference type="Proteomes" id="UP000002586">
    <property type="component" value="Chromosome"/>
</dbReference>
<dbReference type="PANTHER" id="PTHR48111">
    <property type="entry name" value="REGULATOR OF RPOS"/>
    <property type="match status" value="1"/>
</dbReference>
<evidence type="ECO:0000259" key="8">
    <source>
        <dbReference type="PROSITE" id="PS50110"/>
    </source>
</evidence>
<proteinExistence type="predicted"/>
<keyword evidence="4 7" id="KW-0238">DNA-binding</keyword>
<dbReference type="InterPro" id="IPR001789">
    <property type="entry name" value="Sig_transdc_resp-reg_receiver"/>
</dbReference>
<dbReference type="Pfam" id="PF00072">
    <property type="entry name" value="Response_reg"/>
    <property type="match status" value="1"/>
</dbReference>
<dbReference type="Pfam" id="PF00486">
    <property type="entry name" value="Trans_reg_C"/>
    <property type="match status" value="1"/>
</dbReference>
<dbReference type="Gene3D" id="1.10.10.10">
    <property type="entry name" value="Winged helix-like DNA-binding domain superfamily/Winged helix DNA-binding domain"/>
    <property type="match status" value="1"/>
</dbReference>
<dbReference type="eggNOG" id="COG0745">
    <property type="taxonomic scope" value="Bacteria"/>
</dbReference>
<dbReference type="GO" id="GO:0006355">
    <property type="term" value="P:regulation of DNA-templated transcription"/>
    <property type="evidence" value="ECO:0007669"/>
    <property type="project" value="InterPro"/>
</dbReference>
<reference evidence="10 11" key="2">
    <citation type="journal article" date="2012" name="Int. J. Syst. Evol. Microbiol.">
        <title>Magnetococcus marinus gen. nov., sp. nov., a marine, magnetotactic bacterium that represents a novel lineage (Magnetococcaceae fam. nov.; Magnetococcales ord. nov.) at the base of the Alphaproteobacteria.</title>
        <authorList>
            <person name="Bazylinski D.A."/>
            <person name="Williams T.J."/>
            <person name="Lefevre C.T."/>
            <person name="Berg R.J."/>
            <person name="Zhang C.L."/>
            <person name="Bowser S.S."/>
            <person name="Dean A.J."/>
            <person name="Beveridge T.J."/>
        </authorList>
    </citation>
    <scope>NUCLEOTIDE SEQUENCE [LARGE SCALE GENOMIC DNA]</scope>
    <source>
        <strain evidence="11">ATCC BAA-1437 / JCM 17883 / MC-1</strain>
    </source>
</reference>
<dbReference type="EMBL" id="CP000471">
    <property type="protein sequence ID" value="ABK44401.1"/>
    <property type="molecule type" value="Genomic_DNA"/>
</dbReference>
<protein>
    <submittedName>
        <fullName evidence="10">Two component transcriptional regulator, winged helix family</fullName>
    </submittedName>
</protein>
<dbReference type="PROSITE" id="PS50110">
    <property type="entry name" value="RESPONSE_REGULATORY"/>
    <property type="match status" value="1"/>
</dbReference>
<evidence type="ECO:0000256" key="3">
    <source>
        <dbReference type="ARBA" id="ARBA00023015"/>
    </source>
</evidence>
<feature type="modified residue" description="4-aspartylphosphate" evidence="6">
    <location>
        <position position="54"/>
    </location>
</feature>
<dbReference type="CDD" id="cd00383">
    <property type="entry name" value="trans_reg_C"/>
    <property type="match status" value="1"/>
</dbReference>